<keyword evidence="2" id="KW-1185">Reference proteome</keyword>
<dbReference type="InterPro" id="IPR016155">
    <property type="entry name" value="Mopterin_synth/thiamin_S_b"/>
</dbReference>
<dbReference type="NCBIfam" id="TIGR01683">
    <property type="entry name" value="thiS"/>
    <property type="match status" value="1"/>
</dbReference>
<dbReference type="Proteomes" id="UP000316313">
    <property type="component" value="Chromosome"/>
</dbReference>
<protein>
    <submittedName>
        <fullName evidence="1">Sulfur carrier protein ThiS</fullName>
    </submittedName>
</protein>
<gene>
    <name evidence="1" type="primary">thiS</name>
    <name evidence="1" type="ORF">E3D00_00055</name>
</gene>
<reference evidence="1 2" key="1">
    <citation type="submission" date="2019-03" db="EMBL/GenBank/DDBJ databases">
        <title>The complete genome sequence of Swingsia samuiensis NBRC107927(T).</title>
        <authorList>
            <person name="Chua K.-O."/>
            <person name="Chan K.-G."/>
            <person name="See-Too W.-S."/>
        </authorList>
    </citation>
    <scope>NUCLEOTIDE SEQUENCE [LARGE SCALE GENOMIC DNA]</scope>
    <source>
        <strain evidence="1 2">AH83</strain>
    </source>
</reference>
<dbReference type="RefSeq" id="WP_141458807.1">
    <property type="nucleotide sequence ID" value="NZ_CP038141.1"/>
</dbReference>
<dbReference type="PANTHER" id="PTHR34472">
    <property type="entry name" value="SULFUR CARRIER PROTEIN THIS"/>
    <property type="match status" value="1"/>
</dbReference>
<dbReference type="EMBL" id="CP038141">
    <property type="protein sequence ID" value="QDH16141.1"/>
    <property type="molecule type" value="Genomic_DNA"/>
</dbReference>
<sequence length="65" mass="6991">MQIIVNNEPHIVQTNTLAEIIHELGYGTARIATALNGDFVPASQRKHKIVEEGGVVEILAPMQGG</sequence>
<accession>A0A4Y6UIE2</accession>
<dbReference type="InterPro" id="IPR010035">
    <property type="entry name" value="Thi_S"/>
</dbReference>
<evidence type="ECO:0000313" key="1">
    <source>
        <dbReference type="EMBL" id="QDH16141.1"/>
    </source>
</evidence>
<dbReference type="AlphaFoldDB" id="A0A4Y6UIE2"/>
<dbReference type="CDD" id="cd00565">
    <property type="entry name" value="Ubl_ThiS"/>
    <property type="match status" value="1"/>
</dbReference>
<organism evidence="1 2">
    <name type="scientific">Swingsia samuiensis</name>
    <dbReference type="NCBI Taxonomy" id="1293412"/>
    <lineage>
        <taxon>Bacteria</taxon>
        <taxon>Pseudomonadati</taxon>
        <taxon>Pseudomonadota</taxon>
        <taxon>Alphaproteobacteria</taxon>
        <taxon>Acetobacterales</taxon>
        <taxon>Acetobacteraceae</taxon>
        <taxon>Swingsia</taxon>
    </lineage>
</organism>
<dbReference type="SUPFAM" id="SSF54285">
    <property type="entry name" value="MoaD/ThiS"/>
    <property type="match status" value="1"/>
</dbReference>
<dbReference type="Pfam" id="PF02597">
    <property type="entry name" value="ThiS"/>
    <property type="match status" value="1"/>
</dbReference>
<proteinExistence type="predicted"/>
<name>A0A4Y6UIE2_9PROT</name>
<dbReference type="InterPro" id="IPR012675">
    <property type="entry name" value="Beta-grasp_dom_sf"/>
</dbReference>
<dbReference type="OrthoDB" id="197113at2"/>
<dbReference type="InterPro" id="IPR003749">
    <property type="entry name" value="ThiS/MoaD-like"/>
</dbReference>
<dbReference type="Gene3D" id="3.10.20.30">
    <property type="match status" value="1"/>
</dbReference>
<dbReference type="PANTHER" id="PTHR34472:SF1">
    <property type="entry name" value="SULFUR CARRIER PROTEIN THIS"/>
    <property type="match status" value="1"/>
</dbReference>
<dbReference type="KEGG" id="ssam:E3D00_00055"/>
<evidence type="ECO:0000313" key="2">
    <source>
        <dbReference type="Proteomes" id="UP000316313"/>
    </source>
</evidence>